<protein>
    <recommendedName>
        <fullName evidence="2">Transcription initiation factor IIB</fullName>
    </recommendedName>
    <alternativeName>
        <fullName evidence="6">General transcription factor TFIIB</fullName>
    </alternativeName>
</protein>
<keyword evidence="12" id="KW-1185">Reference proteome</keyword>
<dbReference type="SMART" id="SM00385">
    <property type="entry name" value="CYCLIN"/>
    <property type="match status" value="2"/>
</dbReference>
<dbReference type="SUPFAM" id="SSF57783">
    <property type="entry name" value="Zinc beta-ribbon"/>
    <property type="match status" value="1"/>
</dbReference>
<evidence type="ECO:0000256" key="4">
    <source>
        <dbReference type="ARBA" id="ARBA00023015"/>
    </source>
</evidence>
<keyword evidence="11" id="KW-0396">Initiation factor</keyword>
<evidence type="ECO:0000256" key="2">
    <source>
        <dbReference type="ARBA" id="ARBA00013932"/>
    </source>
</evidence>
<dbReference type="FunFam" id="1.10.472.170:FF:000001">
    <property type="entry name" value="Transcription initiation factor IIB"/>
    <property type="match status" value="1"/>
</dbReference>
<keyword evidence="3" id="KW-0677">Repeat</keyword>
<organism evidence="11 12">
    <name type="scientific">Leucosporidium creatinivorum</name>
    <dbReference type="NCBI Taxonomy" id="106004"/>
    <lineage>
        <taxon>Eukaryota</taxon>
        <taxon>Fungi</taxon>
        <taxon>Dikarya</taxon>
        <taxon>Basidiomycota</taxon>
        <taxon>Pucciniomycotina</taxon>
        <taxon>Microbotryomycetes</taxon>
        <taxon>Leucosporidiales</taxon>
        <taxon>Leucosporidium</taxon>
    </lineage>
</organism>
<dbReference type="Gene3D" id="2.20.25.10">
    <property type="match status" value="1"/>
</dbReference>
<dbReference type="InterPro" id="IPR000812">
    <property type="entry name" value="TFIIB"/>
</dbReference>
<dbReference type="InParanoid" id="A0A1Y2F2A0"/>
<dbReference type="FunCoup" id="A0A1Y2F2A0">
    <property type="interactions" value="532"/>
</dbReference>
<keyword evidence="11" id="KW-0648">Protein biosynthesis</keyword>
<evidence type="ECO:0000256" key="5">
    <source>
        <dbReference type="ARBA" id="ARBA00023163"/>
    </source>
</evidence>
<evidence type="ECO:0000313" key="12">
    <source>
        <dbReference type="Proteomes" id="UP000193467"/>
    </source>
</evidence>
<evidence type="ECO:0000256" key="3">
    <source>
        <dbReference type="ARBA" id="ARBA00022737"/>
    </source>
</evidence>
<proteinExistence type="inferred from homology"/>
<dbReference type="InterPro" id="IPR023486">
    <property type="entry name" value="TFIIB_CS"/>
</dbReference>
<dbReference type="PANTHER" id="PTHR11618:SF13">
    <property type="entry name" value="TRANSCRIPTION INITIATION FACTOR IIB"/>
    <property type="match status" value="1"/>
</dbReference>
<dbReference type="PROSITE" id="PS00782">
    <property type="entry name" value="TFIIB"/>
    <property type="match status" value="1"/>
</dbReference>
<keyword evidence="5" id="KW-0804">Transcription</keyword>
<dbReference type="Pfam" id="PF00382">
    <property type="entry name" value="TFIIB"/>
    <property type="match status" value="2"/>
</dbReference>
<dbReference type="GO" id="GO:0016251">
    <property type="term" value="F:RNA polymerase II general transcription initiation factor activity"/>
    <property type="evidence" value="ECO:0007669"/>
    <property type="project" value="TreeGrafter"/>
</dbReference>
<dbReference type="PANTHER" id="PTHR11618">
    <property type="entry name" value="TRANSCRIPTION INITIATION FACTOR IIB-RELATED"/>
    <property type="match status" value="1"/>
</dbReference>
<gene>
    <name evidence="11" type="ORF">BCR35DRAFT_305146</name>
</gene>
<dbReference type="InterPro" id="IPR013763">
    <property type="entry name" value="Cyclin-like_dom"/>
</dbReference>
<keyword evidence="4" id="KW-0805">Transcription regulation</keyword>
<evidence type="ECO:0000256" key="6">
    <source>
        <dbReference type="ARBA" id="ARBA00031706"/>
    </source>
</evidence>
<dbReference type="Gene3D" id="1.10.472.10">
    <property type="entry name" value="Cyclin-like"/>
    <property type="match status" value="2"/>
</dbReference>
<keyword evidence="9" id="KW-0479">Metal-binding</keyword>
<sequence length="350" mass="37722">MSLGQPQPFALRADPNAAPRVEQFRADLNVRLTCPDCQDENVQLVEEFGSGDLVCGGCGLVLGDRIVDTRSEWRSFADSEGDDPSRVGGPQDPLLDAAEQFSTIISFKDGNTGAAKALQMAASRVSKDQGGGRDLQAAFRDIGTMCDVISLPRSIVDTSKQLFKRVDEEKLLKGKSQDAIIAACIFIACRQGRVARTFKEIVALTNVPKKDIGQCFKVLERAFETTAPGQAPPSSATSADSLITRYCNHLGLPVPVQRASVYVGTRAGEEGILAGRSPITIAAACILFATMLWGVAKPTKDIAMVAGVQESTIRTAFKILTQDKEKLVNQQWFDASRLEGTRADWANLGL</sequence>
<dbReference type="PRINTS" id="PR00685">
    <property type="entry name" value="TIFACTORIIB"/>
</dbReference>
<dbReference type="FunFam" id="1.10.472.10:FF:000141">
    <property type="entry name" value="Transcription initiation factor IIB"/>
    <property type="match status" value="1"/>
</dbReference>
<dbReference type="GO" id="GO:0005634">
    <property type="term" value="C:nucleus"/>
    <property type="evidence" value="ECO:0007669"/>
    <property type="project" value="TreeGrafter"/>
</dbReference>
<dbReference type="STRING" id="106004.A0A1Y2F2A0"/>
<evidence type="ECO:0000256" key="9">
    <source>
        <dbReference type="PROSITE-ProRule" id="PRU00469"/>
    </source>
</evidence>
<dbReference type="Proteomes" id="UP000193467">
    <property type="component" value="Unassembled WGS sequence"/>
</dbReference>
<reference evidence="11 12" key="1">
    <citation type="submission" date="2016-07" db="EMBL/GenBank/DDBJ databases">
        <title>Pervasive Adenine N6-methylation of Active Genes in Fungi.</title>
        <authorList>
            <consortium name="DOE Joint Genome Institute"/>
            <person name="Mondo S.J."/>
            <person name="Dannebaum R.O."/>
            <person name="Kuo R.C."/>
            <person name="Labutti K."/>
            <person name="Haridas S."/>
            <person name="Kuo A."/>
            <person name="Salamov A."/>
            <person name="Ahrendt S.R."/>
            <person name="Lipzen A."/>
            <person name="Sullivan W."/>
            <person name="Andreopoulos W.B."/>
            <person name="Clum A."/>
            <person name="Lindquist E."/>
            <person name="Daum C."/>
            <person name="Ramamoorthy G.K."/>
            <person name="Gryganskyi A."/>
            <person name="Culley D."/>
            <person name="Magnuson J.K."/>
            <person name="James T.Y."/>
            <person name="O'Malley M.A."/>
            <person name="Stajich J.E."/>
            <person name="Spatafora J.W."/>
            <person name="Visel A."/>
            <person name="Grigoriev I.V."/>
        </authorList>
    </citation>
    <scope>NUCLEOTIDE SEQUENCE [LARGE SCALE GENOMIC DNA]</scope>
    <source>
        <strain evidence="11 12">62-1032</strain>
    </source>
</reference>
<keyword evidence="9" id="KW-0862">Zinc</keyword>
<dbReference type="SUPFAM" id="SSF47954">
    <property type="entry name" value="Cyclin-like"/>
    <property type="match status" value="2"/>
</dbReference>
<comment type="caution">
    <text evidence="11">The sequence shown here is derived from an EMBL/GenBank/DDBJ whole genome shotgun (WGS) entry which is preliminary data.</text>
</comment>
<dbReference type="EMBL" id="MCGR01000030">
    <property type="protein sequence ID" value="ORY77992.1"/>
    <property type="molecule type" value="Genomic_DNA"/>
</dbReference>
<evidence type="ECO:0000256" key="7">
    <source>
        <dbReference type="ARBA" id="ARBA00056616"/>
    </source>
</evidence>
<dbReference type="InterPro" id="IPR013137">
    <property type="entry name" value="Znf_TFIIB"/>
</dbReference>
<feature type="domain" description="TFIIB-type" evidence="10">
    <location>
        <begin position="30"/>
        <end position="63"/>
    </location>
</feature>
<comment type="function">
    <text evidence="7">General factor that plays a major role in the activation of eukaryotic genes transcribed by RNA polymerase II.</text>
</comment>
<keyword evidence="9" id="KW-0863">Zinc-finger</keyword>
<evidence type="ECO:0000256" key="1">
    <source>
        <dbReference type="ARBA" id="ARBA00010857"/>
    </source>
</evidence>
<name>A0A1Y2F2A0_9BASI</name>
<dbReference type="GO" id="GO:0017025">
    <property type="term" value="F:TBP-class protein binding"/>
    <property type="evidence" value="ECO:0007669"/>
    <property type="project" value="InterPro"/>
</dbReference>
<dbReference type="PROSITE" id="PS51134">
    <property type="entry name" value="ZF_TFIIB"/>
    <property type="match status" value="1"/>
</dbReference>
<evidence type="ECO:0000256" key="8">
    <source>
        <dbReference type="ARBA" id="ARBA00066213"/>
    </source>
</evidence>
<dbReference type="AlphaFoldDB" id="A0A1Y2F2A0"/>
<dbReference type="OrthoDB" id="25790at2759"/>
<dbReference type="InterPro" id="IPR013150">
    <property type="entry name" value="TFIIB_cyclin"/>
</dbReference>
<comment type="subunit">
    <text evidence="8">Associates with TFIID-IIA (DA complex) to form TFIID-IIA-IIB (DAB-complex) which is then recognized by polymerase II.</text>
</comment>
<dbReference type="FunFam" id="2.20.25.10:FF:000036">
    <property type="entry name" value="Transcription initiation factor IIB"/>
    <property type="match status" value="1"/>
</dbReference>
<evidence type="ECO:0000259" key="10">
    <source>
        <dbReference type="PROSITE" id="PS51134"/>
    </source>
</evidence>
<comment type="similarity">
    <text evidence="1">Belongs to the TFIIB family.</text>
</comment>
<dbReference type="GO" id="GO:0003743">
    <property type="term" value="F:translation initiation factor activity"/>
    <property type="evidence" value="ECO:0007669"/>
    <property type="project" value="UniProtKB-KW"/>
</dbReference>
<accession>A0A1Y2F2A0</accession>
<dbReference type="InterPro" id="IPR036915">
    <property type="entry name" value="Cyclin-like_sf"/>
</dbReference>
<dbReference type="CDD" id="cd20551">
    <property type="entry name" value="CYCLIN_TFIIB_rpt1"/>
    <property type="match status" value="1"/>
</dbReference>
<dbReference type="GO" id="GO:0051123">
    <property type="term" value="P:RNA polymerase II preinitiation complex assembly"/>
    <property type="evidence" value="ECO:0007669"/>
    <property type="project" value="UniProtKB-ARBA"/>
</dbReference>
<evidence type="ECO:0000313" key="11">
    <source>
        <dbReference type="EMBL" id="ORY77992.1"/>
    </source>
</evidence>
<dbReference type="Pfam" id="PF08271">
    <property type="entry name" value="Zn_Ribbon_TF"/>
    <property type="match status" value="1"/>
</dbReference>
<dbReference type="GO" id="GO:0008270">
    <property type="term" value="F:zinc ion binding"/>
    <property type="evidence" value="ECO:0007669"/>
    <property type="project" value="UniProtKB-KW"/>
</dbReference>
<dbReference type="GO" id="GO:0097550">
    <property type="term" value="C:transcription preinitiation complex"/>
    <property type="evidence" value="ECO:0007669"/>
    <property type="project" value="TreeGrafter"/>
</dbReference>